<accession>A0A0E9V9N1</accession>
<proteinExistence type="predicted"/>
<dbReference type="AlphaFoldDB" id="A0A0E9V9N1"/>
<dbReference type="EMBL" id="GBXM01034654">
    <property type="protein sequence ID" value="JAH73923.1"/>
    <property type="molecule type" value="Transcribed_RNA"/>
</dbReference>
<protein>
    <submittedName>
        <fullName evidence="2">Uncharacterized protein</fullName>
    </submittedName>
</protein>
<feature type="compositionally biased region" description="Basic residues" evidence="1">
    <location>
        <begin position="1"/>
        <end position="10"/>
    </location>
</feature>
<evidence type="ECO:0000256" key="1">
    <source>
        <dbReference type="SAM" id="MobiDB-lite"/>
    </source>
</evidence>
<organism evidence="2">
    <name type="scientific">Anguilla anguilla</name>
    <name type="common">European freshwater eel</name>
    <name type="synonym">Muraena anguilla</name>
    <dbReference type="NCBI Taxonomy" id="7936"/>
    <lineage>
        <taxon>Eukaryota</taxon>
        <taxon>Metazoa</taxon>
        <taxon>Chordata</taxon>
        <taxon>Craniata</taxon>
        <taxon>Vertebrata</taxon>
        <taxon>Euteleostomi</taxon>
        <taxon>Actinopterygii</taxon>
        <taxon>Neopterygii</taxon>
        <taxon>Teleostei</taxon>
        <taxon>Anguilliformes</taxon>
        <taxon>Anguillidae</taxon>
        <taxon>Anguilla</taxon>
    </lineage>
</organism>
<evidence type="ECO:0000313" key="2">
    <source>
        <dbReference type="EMBL" id="JAH73923.1"/>
    </source>
</evidence>
<name>A0A0E9V9N1_ANGAN</name>
<reference evidence="2" key="1">
    <citation type="submission" date="2014-11" db="EMBL/GenBank/DDBJ databases">
        <authorList>
            <person name="Amaro Gonzalez C."/>
        </authorList>
    </citation>
    <scope>NUCLEOTIDE SEQUENCE</scope>
</reference>
<feature type="region of interest" description="Disordered" evidence="1">
    <location>
        <begin position="1"/>
        <end position="30"/>
    </location>
</feature>
<reference evidence="2" key="2">
    <citation type="journal article" date="2015" name="Fish Shellfish Immunol.">
        <title>Early steps in the European eel (Anguilla anguilla)-Vibrio vulnificus interaction in the gills: Role of the RtxA13 toxin.</title>
        <authorList>
            <person name="Callol A."/>
            <person name="Pajuelo D."/>
            <person name="Ebbesson L."/>
            <person name="Teles M."/>
            <person name="MacKenzie S."/>
            <person name="Amaro C."/>
        </authorList>
    </citation>
    <scope>NUCLEOTIDE SEQUENCE</scope>
</reference>
<sequence>MEEKRKKKKKEICASPHFSTGTRRTESGVK</sequence>